<evidence type="ECO:0008006" key="3">
    <source>
        <dbReference type="Google" id="ProtNLM"/>
    </source>
</evidence>
<dbReference type="Pfam" id="PF19831">
    <property type="entry name" value="DUF6312"/>
    <property type="match status" value="1"/>
</dbReference>
<dbReference type="Proteomes" id="UP001217838">
    <property type="component" value="Unassembled WGS sequence"/>
</dbReference>
<sequence length="95" mass="11319">MARFIARITVVTPGAGSPETRVLYEPKKKKRKLSRWAKPLERMQRRLLEAQQVFTDELLARNQRSNRKRRNGFLRDGSLNTLRAHRKAFKRLKKF</sequence>
<dbReference type="EMBL" id="JAQNDN010000028">
    <property type="protein sequence ID" value="MDC0675894.1"/>
    <property type="molecule type" value="Genomic_DNA"/>
</dbReference>
<gene>
    <name evidence="1" type="ORF">POL58_49650</name>
</gene>
<dbReference type="RefSeq" id="WP_272011545.1">
    <property type="nucleotide sequence ID" value="NZ_JAQNDN010000028.1"/>
</dbReference>
<dbReference type="InterPro" id="IPR046279">
    <property type="entry name" value="DUF6312"/>
</dbReference>
<proteinExistence type="predicted"/>
<evidence type="ECO:0000313" key="2">
    <source>
        <dbReference type="Proteomes" id="UP001217838"/>
    </source>
</evidence>
<accession>A0ABT5BNZ6</accession>
<reference evidence="1 2" key="1">
    <citation type="submission" date="2022-11" db="EMBL/GenBank/DDBJ databases">
        <title>Minimal conservation of predation-associated metabolite biosynthetic gene clusters underscores biosynthetic potential of Myxococcota including descriptions for ten novel species: Archangium lansinium sp. nov., Myxococcus landrumus sp. nov., Nannocystis bai.</title>
        <authorList>
            <person name="Ahearne A."/>
            <person name="Stevens C."/>
            <person name="Dowd S."/>
        </authorList>
    </citation>
    <scope>NUCLEOTIDE SEQUENCE [LARGE SCALE GENOMIC DNA]</scope>
    <source>
        <strain evidence="1 2">NCELM</strain>
    </source>
</reference>
<keyword evidence="2" id="KW-1185">Reference proteome</keyword>
<evidence type="ECO:0000313" key="1">
    <source>
        <dbReference type="EMBL" id="MDC0675894.1"/>
    </source>
</evidence>
<name>A0ABT5BNZ6_9BACT</name>
<comment type="caution">
    <text evidence="1">The sequence shown here is derived from an EMBL/GenBank/DDBJ whole genome shotgun (WGS) entry which is preliminary data.</text>
</comment>
<organism evidence="1 2">
    <name type="scientific">Nannocystis radixulma</name>
    <dbReference type="NCBI Taxonomy" id="2995305"/>
    <lineage>
        <taxon>Bacteria</taxon>
        <taxon>Pseudomonadati</taxon>
        <taxon>Myxococcota</taxon>
        <taxon>Polyangia</taxon>
        <taxon>Nannocystales</taxon>
        <taxon>Nannocystaceae</taxon>
        <taxon>Nannocystis</taxon>
    </lineage>
</organism>
<protein>
    <recommendedName>
        <fullName evidence="3">Transposase</fullName>
    </recommendedName>
</protein>